<organism evidence="2 3">
    <name type="scientific">Rubroshorea leprosula</name>
    <dbReference type="NCBI Taxonomy" id="152421"/>
    <lineage>
        <taxon>Eukaryota</taxon>
        <taxon>Viridiplantae</taxon>
        <taxon>Streptophyta</taxon>
        <taxon>Embryophyta</taxon>
        <taxon>Tracheophyta</taxon>
        <taxon>Spermatophyta</taxon>
        <taxon>Magnoliopsida</taxon>
        <taxon>eudicotyledons</taxon>
        <taxon>Gunneridae</taxon>
        <taxon>Pentapetalae</taxon>
        <taxon>rosids</taxon>
        <taxon>malvids</taxon>
        <taxon>Malvales</taxon>
        <taxon>Dipterocarpaceae</taxon>
        <taxon>Rubroshorea</taxon>
    </lineage>
</organism>
<dbReference type="InterPro" id="IPR011032">
    <property type="entry name" value="GroES-like_sf"/>
</dbReference>
<dbReference type="AlphaFoldDB" id="A0AAV5MTW5"/>
<dbReference type="InterPro" id="IPR041694">
    <property type="entry name" value="ADH_N_2"/>
</dbReference>
<accession>A0AAV5MTW5</accession>
<keyword evidence="3" id="KW-1185">Reference proteome</keyword>
<feature type="domain" description="Oxidoreductase N-terminal" evidence="1">
    <location>
        <begin position="8"/>
        <end position="83"/>
    </location>
</feature>
<name>A0AAV5MTW5_9ROSI</name>
<comment type="caution">
    <text evidence="2">The sequence shown here is derived from an EMBL/GenBank/DDBJ whole genome shotgun (WGS) entry which is preliminary data.</text>
</comment>
<evidence type="ECO:0000313" key="3">
    <source>
        <dbReference type="Proteomes" id="UP001054252"/>
    </source>
</evidence>
<dbReference type="Proteomes" id="UP001054252">
    <property type="component" value="Unassembled WGS sequence"/>
</dbReference>
<dbReference type="Gene3D" id="3.90.180.10">
    <property type="entry name" value="Medium-chain alcohol dehydrogenases, catalytic domain"/>
    <property type="match status" value="1"/>
</dbReference>
<dbReference type="Pfam" id="PF16884">
    <property type="entry name" value="ADH_N_2"/>
    <property type="match status" value="1"/>
</dbReference>
<evidence type="ECO:0000313" key="2">
    <source>
        <dbReference type="EMBL" id="GKV53441.1"/>
    </source>
</evidence>
<dbReference type="EMBL" id="BPVZ01001391">
    <property type="protein sequence ID" value="GKV53441.1"/>
    <property type="molecule type" value="Genomic_DNA"/>
</dbReference>
<sequence>MMAEVTNRYVTIKTNINGSPEEFHFEIKATALALSLEPGSEDVIVKILYVSIDPGQINRMKTYSSSQRAVNLSSAIHPGGVSHFTSPIYIICLVILDSYI</sequence>
<proteinExistence type="predicted"/>
<reference evidence="2 3" key="1">
    <citation type="journal article" date="2021" name="Commun. Biol.">
        <title>The genome of Shorea leprosula (Dipterocarpaceae) highlights the ecological relevance of drought in aseasonal tropical rainforests.</title>
        <authorList>
            <person name="Ng K.K.S."/>
            <person name="Kobayashi M.J."/>
            <person name="Fawcett J.A."/>
            <person name="Hatakeyama M."/>
            <person name="Paape T."/>
            <person name="Ng C.H."/>
            <person name="Ang C.C."/>
            <person name="Tnah L.H."/>
            <person name="Lee C.T."/>
            <person name="Nishiyama T."/>
            <person name="Sese J."/>
            <person name="O'Brien M.J."/>
            <person name="Copetti D."/>
            <person name="Mohd Noor M.I."/>
            <person name="Ong R.C."/>
            <person name="Putra M."/>
            <person name="Sireger I.Z."/>
            <person name="Indrioko S."/>
            <person name="Kosugi Y."/>
            <person name="Izuno A."/>
            <person name="Isagi Y."/>
            <person name="Lee S.L."/>
            <person name="Shimizu K.K."/>
        </authorList>
    </citation>
    <scope>NUCLEOTIDE SEQUENCE [LARGE SCALE GENOMIC DNA]</scope>
    <source>
        <strain evidence="2">214</strain>
    </source>
</reference>
<gene>
    <name evidence="2" type="ORF">SLEP1_g59965</name>
</gene>
<protein>
    <recommendedName>
        <fullName evidence="1">Oxidoreductase N-terminal domain-containing protein</fullName>
    </recommendedName>
</protein>
<dbReference type="SUPFAM" id="SSF50129">
    <property type="entry name" value="GroES-like"/>
    <property type="match status" value="1"/>
</dbReference>
<evidence type="ECO:0000259" key="1">
    <source>
        <dbReference type="Pfam" id="PF16884"/>
    </source>
</evidence>